<evidence type="ECO:0000313" key="2">
    <source>
        <dbReference type="EMBL" id="MCJ8209460.1"/>
    </source>
</evidence>
<dbReference type="Proteomes" id="UP001139450">
    <property type="component" value="Unassembled WGS sequence"/>
</dbReference>
<dbReference type="Gene3D" id="3.10.450.50">
    <property type="match status" value="1"/>
</dbReference>
<dbReference type="RefSeq" id="WP_245129286.1">
    <property type="nucleotide sequence ID" value="NZ_JALJEJ010000002.1"/>
</dbReference>
<evidence type="ECO:0000256" key="1">
    <source>
        <dbReference type="SAM" id="SignalP"/>
    </source>
</evidence>
<organism evidence="2 3">
    <name type="scientific">Mucilaginibacter straminoryzae</name>
    <dbReference type="NCBI Taxonomy" id="2932774"/>
    <lineage>
        <taxon>Bacteria</taxon>
        <taxon>Pseudomonadati</taxon>
        <taxon>Bacteroidota</taxon>
        <taxon>Sphingobacteriia</taxon>
        <taxon>Sphingobacteriales</taxon>
        <taxon>Sphingobacteriaceae</taxon>
        <taxon>Mucilaginibacter</taxon>
    </lineage>
</organism>
<keyword evidence="1" id="KW-0732">Signal</keyword>
<evidence type="ECO:0008006" key="4">
    <source>
        <dbReference type="Google" id="ProtNLM"/>
    </source>
</evidence>
<accession>A0A9X2B978</accession>
<feature type="signal peptide" evidence="1">
    <location>
        <begin position="1"/>
        <end position="22"/>
    </location>
</feature>
<feature type="chain" id="PRO_5040957363" description="Lumazine-binding" evidence="1">
    <location>
        <begin position="23"/>
        <end position="143"/>
    </location>
</feature>
<name>A0A9X2B978_9SPHI</name>
<dbReference type="AlphaFoldDB" id="A0A9X2B978"/>
<sequence>MKTLKTLTLAICLLITAVVSHAKDDSRNAKAATPYFALKTYVEAVSHGNLKDLDFAIDKSAKFSLLRGKEILSFDKEQTMNFFKTTAGYSQACTIRTTVVNSNADFLLARVDMKYKDFTRSNYVTVSNMGSIWKITDVYSTFK</sequence>
<dbReference type="EMBL" id="JALJEJ010000002">
    <property type="protein sequence ID" value="MCJ8209460.1"/>
    <property type="molecule type" value="Genomic_DNA"/>
</dbReference>
<evidence type="ECO:0000313" key="3">
    <source>
        <dbReference type="Proteomes" id="UP001139450"/>
    </source>
</evidence>
<comment type="caution">
    <text evidence="2">The sequence shown here is derived from an EMBL/GenBank/DDBJ whole genome shotgun (WGS) entry which is preliminary data.</text>
</comment>
<proteinExistence type="predicted"/>
<protein>
    <recommendedName>
        <fullName evidence="4">Lumazine-binding</fullName>
    </recommendedName>
</protein>
<reference evidence="2" key="1">
    <citation type="submission" date="2022-04" db="EMBL/GenBank/DDBJ databases">
        <title>Mucilaginibacter sp. RS28 isolated from freshwater.</title>
        <authorList>
            <person name="Ko S.-R."/>
        </authorList>
    </citation>
    <scope>NUCLEOTIDE SEQUENCE</scope>
    <source>
        <strain evidence="2">RS28</strain>
    </source>
</reference>
<keyword evidence="3" id="KW-1185">Reference proteome</keyword>
<gene>
    <name evidence="2" type="ORF">MUY27_07050</name>
</gene>